<sequence>MQASNIVAVPYQVPAQVSGPPTITSASNFHPVCTVQVRPPTKGGLPVQTTSGASQVAFGYPAVQLPTLETSSSWAFGAPPQVVPSFTAKDKAEQTGTKQADDAKKPQEAGASSSAHAEDDKKADRGIPLMGSAIRPGITPNVKFGGSGSYPDLPWVSTTGTGPNGRTISGVTYKFGRNEVKIVCACHGTHMTPEEFIRHASADAPGQENNATLPAFPVGNQAASAEN</sequence>
<dbReference type="EMBL" id="GBRH01227670">
    <property type="protein sequence ID" value="JAD70225.1"/>
    <property type="molecule type" value="Transcribed_RNA"/>
</dbReference>
<reference evidence="6" key="2">
    <citation type="journal article" date="2015" name="Data Brief">
        <title>Shoot transcriptome of the giant reed, Arundo donax.</title>
        <authorList>
            <person name="Barrero R.A."/>
            <person name="Guerrero F.D."/>
            <person name="Moolhuijzen P."/>
            <person name="Goolsby J.A."/>
            <person name="Tidwell J."/>
            <person name="Bellgard S.E."/>
            <person name="Bellgard M.I."/>
        </authorList>
    </citation>
    <scope>NUCLEOTIDE SEQUENCE</scope>
    <source>
        <tissue evidence="6">Shoot tissue taken approximately 20 cm above the soil surface</tissue>
    </source>
</reference>
<evidence type="ECO:0000256" key="3">
    <source>
        <dbReference type="ARBA" id="ARBA00023242"/>
    </source>
</evidence>
<dbReference type="PANTHER" id="PTHR31413:SF12">
    <property type="entry name" value="AFP HOMOLOG 2"/>
    <property type="match status" value="1"/>
</dbReference>
<dbReference type="PANTHER" id="PTHR31413">
    <property type="entry name" value="AFP HOMOLOG 2"/>
    <property type="match status" value="1"/>
</dbReference>
<dbReference type="GO" id="GO:0005634">
    <property type="term" value="C:nucleus"/>
    <property type="evidence" value="ECO:0007669"/>
    <property type="project" value="UniProtKB-SubCell"/>
</dbReference>
<comment type="similarity">
    <text evidence="2 4">Belongs to the Ninja family.</text>
</comment>
<keyword evidence="3 4" id="KW-0539">Nucleus</keyword>
<accession>A0A0A9CA05</accession>
<evidence type="ECO:0000256" key="5">
    <source>
        <dbReference type="SAM" id="MobiDB-lite"/>
    </source>
</evidence>
<proteinExistence type="inferred from homology"/>
<feature type="region of interest" description="Disordered" evidence="5">
    <location>
        <begin position="89"/>
        <end position="134"/>
    </location>
</feature>
<dbReference type="GO" id="GO:0045892">
    <property type="term" value="P:negative regulation of DNA-templated transcription"/>
    <property type="evidence" value="ECO:0007669"/>
    <property type="project" value="TreeGrafter"/>
</dbReference>
<protein>
    <recommendedName>
        <fullName evidence="4">Ninja-family protein</fullName>
    </recommendedName>
    <alternativeName>
        <fullName evidence="4">ABI-binding protein</fullName>
    </alternativeName>
</protein>
<reference evidence="6" key="1">
    <citation type="submission" date="2014-09" db="EMBL/GenBank/DDBJ databases">
        <authorList>
            <person name="Magalhaes I.L.F."/>
            <person name="Oliveira U."/>
            <person name="Santos F.R."/>
            <person name="Vidigal T.H.D.A."/>
            <person name="Brescovit A.D."/>
            <person name="Santos A.J."/>
        </authorList>
    </citation>
    <scope>NUCLEOTIDE SEQUENCE</scope>
    <source>
        <tissue evidence="6">Shoot tissue taken approximately 20 cm above the soil surface</tissue>
    </source>
</reference>
<name>A0A0A9CA05_ARUDO</name>
<dbReference type="AlphaFoldDB" id="A0A0A9CA05"/>
<evidence type="ECO:0000256" key="1">
    <source>
        <dbReference type="ARBA" id="ARBA00004123"/>
    </source>
</evidence>
<comment type="subcellular location">
    <subcellularLocation>
        <location evidence="1 4">Nucleus</location>
    </subcellularLocation>
</comment>
<organism evidence="6">
    <name type="scientific">Arundo donax</name>
    <name type="common">Giant reed</name>
    <name type="synonym">Donax arundinaceus</name>
    <dbReference type="NCBI Taxonomy" id="35708"/>
    <lineage>
        <taxon>Eukaryota</taxon>
        <taxon>Viridiplantae</taxon>
        <taxon>Streptophyta</taxon>
        <taxon>Embryophyta</taxon>
        <taxon>Tracheophyta</taxon>
        <taxon>Spermatophyta</taxon>
        <taxon>Magnoliopsida</taxon>
        <taxon>Liliopsida</taxon>
        <taxon>Poales</taxon>
        <taxon>Poaceae</taxon>
        <taxon>PACMAD clade</taxon>
        <taxon>Arundinoideae</taxon>
        <taxon>Arundineae</taxon>
        <taxon>Arundo</taxon>
    </lineage>
</organism>
<feature type="region of interest" description="Disordered" evidence="5">
    <location>
        <begin position="205"/>
        <end position="227"/>
    </location>
</feature>
<dbReference type="GO" id="GO:0009867">
    <property type="term" value="P:jasmonic acid mediated signaling pathway"/>
    <property type="evidence" value="ECO:0007669"/>
    <property type="project" value="TreeGrafter"/>
</dbReference>
<evidence type="ECO:0000313" key="6">
    <source>
        <dbReference type="EMBL" id="JAD70225.1"/>
    </source>
</evidence>
<dbReference type="InterPro" id="IPR031307">
    <property type="entry name" value="Ninja_fam"/>
</dbReference>
<evidence type="ECO:0000256" key="4">
    <source>
        <dbReference type="RuleBase" id="RU369029"/>
    </source>
</evidence>
<feature type="compositionally biased region" description="Basic and acidic residues" evidence="5">
    <location>
        <begin position="116"/>
        <end position="125"/>
    </location>
</feature>
<feature type="compositionally biased region" description="Basic and acidic residues" evidence="5">
    <location>
        <begin position="89"/>
        <end position="107"/>
    </location>
</feature>
<comment type="function">
    <text evidence="4">Acts as a negative regulator of abscisic acid (ABA) response.</text>
</comment>
<evidence type="ECO:0000256" key="2">
    <source>
        <dbReference type="ARBA" id="ARBA00006081"/>
    </source>
</evidence>